<gene>
    <name evidence="7" type="ORF">GQ43DRAFT_399306</name>
</gene>
<dbReference type="PANTHER" id="PTHR13393:SF0">
    <property type="entry name" value="RNA N6-ADENOSINE-METHYLTRANSFERASE METTL16"/>
    <property type="match status" value="1"/>
</dbReference>
<proteinExistence type="inferred from homology"/>
<dbReference type="GO" id="GO:0070475">
    <property type="term" value="P:rRNA base methylation"/>
    <property type="evidence" value="ECO:0007669"/>
    <property type="project" value="TreeGrafter"/>
</dbReference>
<evidence type="ECO:0000313" key="8">
    <source>
        <dbReference type="Proteomes" id="UP000799536"/>
    </source>
</evidence>
<dbReference type="AlphaFoldDB" id="A0A9P4JH94"/>
<feature type="binding site" evidence="6">
    <location>
        <position position="188"/>
    </location>
    <ligand>
        <name>S-adenosyl-L-methionine</name>
        <dbReference type="ChEBI" id="CHEBI:59789"/>
    </ligand>
</feature>
<keyword evidence="2 5" id="KW-0489">Methyltransferase</keyword>
<dbReference type="Proteomes" id="UP000799536">
    <property type="component" value="Unassembled WGS sequence"/>
</dbReference>
<dbReference type="Pfam" id="PF05971">
    <property type="entry name" value="Methyltransf_10"/>
    <property type="match status" value="1"/>
</dbReference>
<dbReference type="GO" id="GO:0005634">
    <property type="term" value="C:nucleus"/>
    <property type="evidence" value="ECO:0007669"/>
    <property type="project" value="TreeGrafter"/>
</dbReference>
<feature type="binding site" evidence="6">
    <location>
        <position position="114"/>
    </location>
    <ligand>
        <name>S-adenosyl-L-methionine</name>
        <dbReference type="ChEBI" id="CHEBI:59789"/>
    </ligand>
</feature>
<dbReference type="InterPro" id="IPR029063">
    <property type="entry name" value="SAM-dependent_MTases_sf"/>
</dbReference>
<keyword evidence="8" id="KW-1185">Reference proteome</keyword>
<evidence type="ECO:0000256" key="4">
    <source>
        <dbReference type="ARBA" id="ARBA00022691"/>
    </source>
</evidence>
<evidence type="ECO:0000313" key="7">
    <source>
        <dbReference type="EMBL" id="KAF2199180.1"/>
    </source>
</evidence>
<evidence type="ECO:0000256" key="5">
    <source>
        <dbReference type="PIRNR" id="PIRNR037350"/>
    </source>
</evidence>
<name>A0A9P4JH94_9PLEO</name>
<organism evidence="7 8">
    <name type="scientific">Delitschia confertaspora ATCC 74209</name>
    <dbReference type="NCBI Taxonomy" id="1513339"/>
    <lineage>
        <taxon>Eukaryota</taxon>
        <taxon>Fungi</taxon>
        <taxon>Dikarya</taxon>
        <taxon>Ascomycota</taxon>
        <taxon>Pezizomycotina</taxon>
        <taxon>Dothideomycetes</taxon>
        <taxon>Pleosporomycetidae</taxon>
        <taxon>Pleosporales</taxon>
        <taxon>Delitschiaceae</taxon>
        <taxon>Delitschia</taxon>
    </lineage>
</organism>
<dbReference type="EC" id="2.1.1.-" evidence="5"/>
<evidence type="ECO:0000256" key="6">
    <source>
        <dbReference type="PIRSR" id="PIRSR037350-1"/>
    </source>
</evidence>
<evidence type="ECO:0000256" key="1">
    <source>
        <dbReference type="ARBA" id="ARBA00005878"/>
    </source>
</evidence>
<evidence type="ECO:0000256" key="3">
    <source>
        <dbReference type="ARBA" id="ARBA00022679"/>
    </source>
</evidence>
<dbReference type="GO" id="GO:0008168">
    <property type="term" value="F:methyltransferase activity"/>
    <property type="evidence" value="ECO:0007669"/>
    <property type="project" value="UniProtKB-UniRule"/>
</dbReference>
<accession>A0A9P4JH94</accession>
<feature type="binding site" evidence="6">
    <location>
        <position position="80"/>
    </location>
    <ligand>
        <name>S-adenosyl-L-methionine</name>
        <dbReference type="ChEBI" id="CHEBI:59789"/>
    </ligand>
</feature>
<reference evidence="7" key="1">
    <citation type="journal article" date="2020" name="Stud. Mycol.">
        <title>101 Dothideomycetes genomes: a test case for predicting lifestyles and emergence of pathogens.</title>
        <authorList>
            <person name="Haridas S."/>
            <person name="Albert R."/>
            <person name="Binder M."/>
            <person name="Bloem J."/>
            <person name="Labutti K."/>
            <person name="Salamov A."/>
            <person name="Andreopoulos B."/>
            <person name="Baker S."/>
            <person name="Barry K."/>
            <person name="Bills G."/>
            <person name="Bluhm B."/>
            <person name="Cannon C."/>
            <person name="Castanera R."/>
            <person name="Culley D."/>
            <person name="Daum C."/>
            <person name="Ezra D."/>
            <person name="Gonzalez J."/>
            <person name="Henrissat B."/>
            <person name="Kuo A."/>
            <person name="Liang C."/>
            <person name="Lipzen A."/>
            <person name="Lutzoni F."/>
            <person name="Magnuson J."/>
            <person name="Mondo S."/>
            <person name="Nolan M."/>
            <person name="Ohm R."/>
            <person name="Pangilinan J."/>
            <person name="Park H.-J."/>
            <person name="Ramirez L."/>
            <person name="Alfaro M."/>
            <person name="Sun H."/>
            <person name="Tritt A."/>
            <person name="Yoshinaga Y."/>
            <person name="Zwiers L.-H."/>
            <person name="Turgeon B."/>
            <person name="Goodwin S."/>
            <person name="Spatafora J."/>
            <person name="Crous P."/>
            <person name="Grigoriev I."/>
        </authorList>
    </citation>
    <scope>NUCLEOTIDE SEQUENCE</scope>
    <source>
        <strain evidence="7">ATCC 74209</strain>
    </source>
</reference>
<sequence length="457" mass="52049">MDPHTGSGIPRTIPYDGPIDFKALARKDSDFAEIYNATKGELDFKNPQTVQQLTKSILKAEFDLKINLPDDRLCPPVPIRWNYAHWIQELIDSTNSNYSDNYDPKRQVVGLDIGTGASAIYAMLLLRTRPNWTMCVTDIDKKSMDSAAANLAINSLLPRTKILQTMPSNSLIPFQALNVEKLDFTMCNPPFFNDVQEMNESLFGTGKKKAPNAVCTGSENEMVYPGGDLAFVTRIYKESLELKEKVTWYSSMFGRFLSMKVFLDRLRADKVENFAVTPLSTGGNTKRWAVAWSFGDFRPRKDLSRTHEVGYKTPLPFPTEYEILLKEEQEPRNVGQAINTLLSSLDITWHYDADKQTGIGFAPKNVWGRHYRREKQRKEKEKVNATEGVKNMDVDVKEQDRKSGEKISKDEEKVGLVFKVRISKSEVLVRWLRGTDTVLWESFCGLLDRSVKSRTST</sequence>
<protein>
    <recommendedName>
        <fullName evidence="5">U6 small nuclear RNA (adenine-(43)-N(6))-methyltransferase</fullName>
        <ecNumber evidence="5">2.1.1.-</ecNumber>
    </recommendedName>
</protein>
<dbReference type="OrthoDB" id="514248at2759"/>
<keyword evidence="3 5" id="KW-0808">Transferase</keyword>
<dbReference type="PIRSF" id="PIRSF037350">
    <property type="entry name" value="Mtase_ZK1128_prd"/>
    <property type="match status" value="1"/>
</dbReference>
<dbReference type="InterPro" id="IPR010286">
    <property type="entry name" value="METTL16/RlmF"/>
</dbReference>
<dbReference type="EMBL" id="ML994091">
    <property type="protein sequence ID" value="KAF2199180.1"/>
    <property type="molecule type" value="Genomic_DNA"/>
</dbReference>
<dbReference type="InterPro" id="IPR017182">
    <property type="entry name" value="METTL16/PsiM"/>
</dbReference>
<dbReference type="SUPFAM" id="SSF53335">
    <property type="entry name" value="S-adenosyl-L-methionine-dependent methyltransferases"/>
    <property type="match status" value="1"/>
</dbReference>
<dbReference type="PANTHER" id="PTHR13393">
    <property type="entry name" value="SAM-DEPENDENT METHYLTRANSFERASE"/>
    <property type="match status" value="1"/>
</dbReference>
<dbReference type="Gene3D" id="3.40.50.150">
    <property type="entry name" value="Vaccinia Virus protein VP39"/>
    <property type="match status" value="1"/>
</dbReference>
<comment type="caution">
    <text evidence="7">The sequence shown here is derived from an EMBL/GenBank/DDBJ whole genome shotgun (WGS) entry which is preliminary data.</text>
</comment>
<comment type="similarity">
    <text evidence="1 5">Belongs to the methyltransferase superfamily. METTL16/RlmF family.</text>
</comment>
<evidence type="ECO:0000256" key="2">
    <source>
        <dbReference type="ARBA" id="ARBA00022603"/>
    </source>
</evidence>
<keyword evidence="4 6" id="KW-0949">S-adenosyl-L-methionine</keyword>
<feature type="binding site" evidence="6">
    <location>
        <position position="138"/>
    </location>
    <ligand>
        <name>S-adenosyl-L-methionine</name>
        <dbReference type="ChEBI" id="CHEBI:59789"/>
    </ligand>
</feature>